<feature type="region of interest" description="Disordered" evidence="5">
    <location>
        <begin position="615"/>
        <end position="744"/>
    </location>
</feature>
<dbReference type="Pfam" id="PF25121">
    <property type="entry name" value="RRM_ESF1"/>
    <property type="match status" value="1"/>
</dbReference>
<keyword evidence="4" id="KW-0539">Nucleus</keyword>
<evidence type="ECO:0008006" key="10">
    <source>
        <dbReference type="Google" id="ProtNLM"/>
    </source>
</evidence>
<feature type="compositionally biased region" description="Basic residues" evidence="5">
    <location>
        <begin position="732"/>
        <end position="744"/>
    </location>
</feature>
<feature type="compositionally biased region" description="Acidic residues" evidence="5">
    <location>
        <begin position="437"/>
        <end position="446"/>
    </location>
</feature>
<feature type="compositionally biased region" description="Basic and acidic residues" evidence="5">
    <location>
        <begin position="30"/>
        <end position="52"/>
    </location>
</feature>
<dbReference type="EMBL" id="LFYR01000963">
    <property type="protein sequence ID" value="KMZ66590.1"/>
    <property type="molecule type" value="Genomic_DNA"/>
</dbReference>
<evidence type="ECO:0000313" key="8">
    <source>
        <dbReference type="EMBL" id="KMZ66590.1"/>
    </source>
</evidence>
<dbReference type="OrthoDB" id="431825at2759"/>
<dbReference type="GO" id="GO:0005730">
    <property type="term" value="C:nucleolus"/>
    <property type="evidence" value="ECO:0007669"/>
    <property type="project" value="UniProtKB-SubCell"/>
</dbReference>
<feature type="region of interest" description="Disordered" evidence="5">
    <location>
        <begin position="568"/>
        <end position="603"/>
    </location>
</feature>
<comment type="caution">
    <text evidence="8">The sequence shown here is derived from an EMBL/GenBank/DDBJ whole genome shotgun (WGS) entry which is preliminary data.</text>
</comment>
<dbReference type="GO" id="GO:0003723">
    <property type="term" value="F:RNA binding"/>
    <property type="evidence" value="ECO:0000318"/>
    <property type="project" value="GO_Central"/>
</dbReference>
<feature type="compositionally biased region" description="Basic and acidic residues" evidence="5">
    <location>
        <begin position="639"/>
        <end position="661"/>
    </location>
</feature>
<feature type="region of interest" description="Disordered" evidence="5">
    <location>
        <begin position="427"/>
        <end position="455"/>
    </location>
</feature>
<feature type="compositionally biased region" description="Acidic residues" evidence="5">
    <location>
        <begin position="172"/>
        <end position="181"/>
    </location>
</feature>
<feature type="compositionally biased region" description="Basic residues" evidence="5">
    <location>
        <begin position="628"/>
        <end position="638"/>
    </location>
</feature>
<evidence type="ECO:0000256" key="5">
    <source>
        <dbReference type="SAM" id="MobiDB-lite"/>
    </source>
</evidence>
<name>A0A0K9PED6_ZOSMR</name>
<evidence type="ECO:0000313" key="9">
    <source>
        <dbReference type="Proteomes" id="UP000036987"/>
    </source>
</evidence>
<dbReference type="PANTHER" id="PTHR12202">
    <property type="entry name" value="ESF1 HOMOLOG"/>
    <property type="match status" value="1"/>
</dbReference>
<dbReference type="STRING" id="29655.A0A0K9PED6"/>
<dbReference type="InterPro" id="IPR056750">
    <property type="entry name" value="RRM_ESF1"/>
</dbReference>
<feature type="domain" description="NUC153" evidence="6">
    <location>
        <begin position="653"/>
        <end position="676"/>
    </location>
</feature>
<keyword evidence="3" id="KW-0175">Coiled coil</keyword>
<feature type="compositionally biased region" description="Acidic residues" evidence="5">
    <location>
        <begin position="706"/>
        <end position="716"/>
    </location>
</feature>
<dbReference type="InterPro" id="IPR039754">
    <property type="entry name" value="Esf1"/>
</dbReference>
<comment type="subcellular location">
    <subcellularLocation>
        <location evidence="1">Nucleus</location>
        <location evidence="1">Nucleolus</location>
    </subcellularLocation>
</comment>
<feature type="region of interest" description="Disordered" evidence="5">
    <location>
        <begin position="280"/>
        <end position="313"/>
    </location>
</feature>
<feature type="compositionally biased region" description="Low complexity" evidence="5">
    <location>
        <begin position="683"/>
        <end position="699"/>
    </location>
</feature>
<dbReference type="InterPro" id="IPR012580">
    <property type="entry name" value="NUC153"/>
</dbReference>
<feature type="compositionally biased region" description="Polar residues" evidence="5">
    <location>
        <begin position="150"/>
        <end position="165"/>
    </location>
</feature>
<feature type="compositionally biased region" description="Acidic residues" evidence="5">
    <location>
        <begin position="296"/>
        <end position="313"/>
    </location>
</feature>
<evidence type="ECO:0000256" key="2">
    <source>
        <dbReference type="ARBA" id="ARBA00009087"/>
    </source>
</evidence>
<feature type="region of interest" description="Disordered" evidence="5">
    <location>
        <begin position="1"/>
        <end position="84"/>
    </location>
</feature>
<evidence type="ECO:0000259" key="6">
    <source>
        <dbReference type="Pfam" id="PF08159"/>
    </source>
</evidence>
<feature type="compositionally biased region" description="Basic and acidic residues" evidence="5">
    <location>
        <begin position="589"/>
        <end position="599"/>
    </location>
</feature>
<evidence type="ECO:0000256" key="4">
    <source>
        <dbReference type="ARBA" id="ARBA00023242"/>
    </source>
</evidence>
<feature type="compositionally biased region" description="Acidic residues" evidence="5">
    <location>
        <begin position="534"/>
        <end position="544"/>
    </location>
</feature>
<feature type="region of interest" description="Disordered" evidence="5">
    <location>
        <begin position="518"/>
        <end position="548"/>
    </location>
</feature>
<feature type="domain" description="ESF1 RRM" evidence="7">
    <location>
        <begin position="227"/>
        <end position="380"/>
    </location>
</feature>
<dbReference type="Proteomes" id="UP000036987">
    <property type="component" value="Unassembled WGS sequence"/>
</dbReference>
<evidence type="ECO:0000256" key="3">
    <source>
        <dbReference type="ARBA" id="ARBA00023054"/>
    </source>
</evidence>
<evidence type="ECO:0000259" key="7">
    <source>
        <dbReference type="Pfam" id="PF25121"/>
    </source>
</evidence>
<keyword evidence="9" id="KW-1185">Reference proteome</keyword>
<dbReference type="PANTHER" id="PTHR12202:SF0">
    <property type="entry name" value="ESF1 HOMOLOG"/>
    <property type="match status" value="1"/>
</dbReference>
<dbReference type="Pfam" id="PF08159">
    <property type="entry name" value="NUC153"/>
    <property type="match status" value="1"/>
</dbReference>
<protein>
    <recommendedName>
        <fullName evidence="10">NUC153 domain-containing protein</fullName>
    </recommendedName>
</protein>
<feature type="region of interest" description="Disordered" evidence="5">
    <location>
        <begin position="121"/>
        <end position="207"/>
    </location>
</feature>
<dbReference type="OMA" id="YEMEMSW"/>
<feature type="compositionally biased region" description="Basic residues" evidence="5">
    <location>
        <begin position="518"/>
        <end position="530"/>
    </location>
</feature>
<reference evidence="9" key="1">
    <citation type="journal article" date="2016" name="Nature">
        <title>The genome of the seagrass Zostera marina reveals angiosperm adaptation to the sea.</title>
        <authorList>
            <person name="Olsen J.L."/>
            <person name="Rouze P."/>
            <person name="Verhelst B."/>
            <person name="Lin Y.-C."/>
            <person name="Bayer T."/>
            <person name="Collen J."/>
            <person name="Dattolo E."/>
            <person name="De Paoli E."/>
            <person name="Dittami S."/>
            <person name="Maumus F."/>
            <person name="Michel G."/>
            <person name="Kersting A."/>
            <person name="Lauritano C."/>
            <person name="Lohaus R."/>
            <person name="Toepel M."/>
            <person name="Tonon T."/>
            <person name="Vanneste K."/>
            <person name="Amirebrahimi M."/>
            <person name="Brakel J."/>
            <person name="Bostroem C."/>
            <person name="Chovatia M."/>
            <person name="Grimwood J."/>
            <person name="Jenkins J.W."/>
            <person name="Jueterbock A."/>
            <person name="Mraz A."/>
            <person name="Stam W.T."/>
            <person name="Tice H."/>
            <person name="Bornberg-Bauer E."/>
            <person name="Green P.J."/>
            <person name="Pearson G.A."/>
            <person name="Procaccini G."/>
            <person name="Duarte C.M."/>
            <person name="Schmutz J."/>
            <person name="Reusch T.B.H."/>
            <person name="Van de Peer Y."/>
        </authorList>
    </citation>
    <scope>NUCLEOTIDE SEQUENCE [LARGE SCALE GENOMIC DNA]</scope>
    <source>
        <strain evidence="9">cv. Finnish</strain>
    </source>
</reference>
<comment type="similarity">
    <text evidence="2">Belongs to the ESF1 family.</text>
</comment>
<evidence type="ECO:0000256" key="1">
    <source>
        <dbReference type="ARBA" id="ARBA00004604"/>
    </source>
</evidence>
<dbReference type="AlphaFoldDB" id="A0A0K9PED6"/>
<organism evidence="8 9">
    <name type="scientific">Zostera marina</name>
    <name type="common">Eelgrass</name>
    <dbReference type="NCBI Taxonomy" id="29655"/>
    <lineage>
        <taxon>Eukaryota</taxon>
        <taxon>Viridiplantae</taxon>
        <taxon>Streptophyta</taxon>
        <taxon>Embryophyta</taxon>
        <taxon>Tracheophyta</taxon>
        <taxon>Spermatophyta</taxon>
        <taxon>Magnoliopsida</taxon>
        <taxon>Liliopsida</taxon>
        <taxon>Zosteraceae</taxon>
        <taxon>Zostera</taxon>
    </lineage>
</organism>
<sequence>MSPSEEKKGKNRQQPSAKISGGKKKNKTVKKQDISEHHLDKDAQIDGNFKPKLDKKKKKTNDEENNDVFGEMQSKITSRKNREVVTDRRFESLHYDPKFQSVPKQQSKVTIDKRFEGMFTDKSFASSSAPVDKRGKSRKGKSPNPLLNYYINQNDPLKSGESNRLNEFDATLLDDEDEDVNEDGKSNGSSSSTSSDEDDYDEQSINSDVAHYMMADHESTSRTEEPTHRLAVVNMDWDRIKAVDIYVTMTSSLPKDGHVVSVNVYPSEFGRECMEIEATQGPSSLIYGNDKKINDSDDDYDSDESEDDYDEAEENEKLRLYELNKLRYYYAVVDCDSSKTANYLYEELDRTELLKTSNVFDLRFIPDSMEFNHPPRETTTEAPINYTPPDFQTRALQHSNVKLTWEEDEPDRKRILKRKFNTKQLEEIESDSLMASDGEESDDEETSGVTNGHVRKPVKKEKYIALLEPSDHSDAEDDDDGQDMEITFNTGLEDIAKRVQDRKGSNSESVWQSYLRKRKEKKIARKKHAKYSSSDDESVSDYDEAVCVNDPGQPDDFFAEESCEVDAKVRKKGNKDTSNTKIKASKAKAQSEDENKEQEASQAELELLCTSNSNKAEILPIADGSRHEKGKGKKKIKKQRTEDKLPKEDYKDDPRFKELFNSHHYALDPTDSQFKRSATYARQMLQKQKKQGTTTMQNKTQRDDQPPDELQPDNDDTTSSKNKDELSSLVRSLKRKTSAFKCNK</sequence>
<accession>A0A0K9PED6</accession>
<dbReference type="GO" id="GO:0006364">
    <property type="term" value="P:rRNA processing"/>
    <property type="evidence" value="ECO:0000318"/>
    <property type="project" value="GO_Central"/>
</dbReference>
<proteinExistence type="inferred from homology"/>
<gene>
    <name evidence="8" type="ORF">ZOSMA_292G00080</name>
</gene>